<accession>A0AAD7YIE0</accession>
<dbReference type="Pfam" id="PF02958">
    <property type="entry name" value="EcKL"/>
    <property type="match status" value="1"/>
</dbReference>
<dbReference type="InterPro" id="IPR011009">
    <property type="entry name" value="Kinase-like_dom_sf"/>
</dbReference>
<name>A0AAD7YIE0_MYTSE</name>
<evidence type="ECO:0000313" key="2">
    <source>
        <dbReference type="Proteomes" id="UP001231518"/>
    </source>
</evidence>
<dbReference type="AlphaFoldDB" id="A0AAD7YIE0"/>
<dbReference type="Gene3D" id="3.50.50.60">
    <property type="entry name" value="FAD/NAD(P)-binding domain"/>
    <property type="match status" value="1"/>
</dbReference>
<evidence type="ECO:0008006" key="3">
    <source>
        <dbReference type="Google" id="ProtNLM"/>
    </source>
</evidence>
<protein>
    <recommendedName>
        <fullName evidence="3">CHK kinase-like domain-containing protein</fullName>
    </recommendedName>
</protein>
<proteinExistence type="predicted"/>
<dbReference type="EMBL" id="JARGEI010000016">
    <property type="protein sequence ID" value="KAJ8717582.1"/>
    <property type="molecule type" value="Genomic_DNA"/>
</dbReference>
<dbReference type="PANTHER" id="PTHR11012">
    <property type="entry name" value="PROTEIN KINASE-LIKE DOMAIN-CONTAINING"/>
    <property type="match status" value="1"/>
</dbReference>
<comment type="caution">
    <text evidence="1">The sequence shown here is derived from an EMBL/GenBank/DDBJ whole genome shotgun (WGS) entry which is preliminary data.</text>
</comment>
<organism evidence="1 2">
    <name type="scientific">Mythimna separata</name>
    <name type="common">Oriental armyworm</name>
    <name type="synonym">Pseudaletia separata</name>
    <dbReference type="NCBI Taxonomy" id="271217"/>
    <lineage>
        <taxon>Eukaryota</taxon>
        <taxon>Metazoa</taxon>
        <taxon>Ecdysozoa</taxon>
        <taxon>Arthropoda</taxon>
        <taxon>Hexapoda</taxon>
        <taxon>Insecta</taxon>
        <taxon>Pterygota</taxon>
        <taxon>Neoptera</taxon>
        <taxon>Endopterygota</taxon>
        <taxon>Lepidoptera</taxon>
        <taxon>Glossata</taxon>
        <taxon>Ditrysia</taxon>
        <taxon>Noctuoidea</taxon>
        <taxon>Noctuidae</taxon>
        <taxon>Noctuinae</taxon>
        <taxon>Hadenini</taxon>
        <taxon>Mythimna</taxon>
    </lineage>
</organism>
<dbReference type="SUPFAM" id="SSF56112">
    <property type="entry name" value="Protein kinase-like (PK-like)"/>
    <property type="match status" value="1"/>
</dbReference>
<dbReference type="Gene3D" id="3.30.560.10">
    <property type="entry name" value="Glucose Oxidase, domain 3"/>
    <property type="match status" value="1"/>
</dbReference>
<gene>
    <name evidence="1" type="ORF">PYW07_005512</name>
</gene>
<dbReference type="Proteomes" id="UP001231518">
    <property type="component" value="Chromosome 18"/>
</dbReference>
<evidence type="ECO:0000313" key="1">
    <source>
        <dbReference type="EMBL" id="KAJ8717582.1"/>
    </source>
</evidence>
<reference evidence="1" key="1">
    <citation type="submission" date="2023-03" db="EMBL/GenBank/DDBJ databases">
        <title>Chromosome-level genomes of two armyworms, Mythimna separata and Mythimna loreyi, provide insights into the biosynthesis and reception of sex pheromones.</title>
        <authorList>
            <person name="Zhao H."/>
        </authorList>
    </citation>
    <scope>NUCLEOTIDE SEQUENCE</scope>
    <source>
        <strain evidence="1">BeijingLab</strain>
        <tissue evidence="1">Pupa</tissue>
    </source>
</reference>
<sequence>MTNDYYEWAKVTGDIWNWAHVQPYFKKTEHMKILKNCEFMQHHGTNGEIEVSGIFHYYLQLTTLWHIIRETVPKSVVTQTATMPHKEATLRQLLNKIAAEQNYEKPEISIHKLSSGGANYTSVLFTIIIKEDNKDELHLFAKVAILGEKVRKGAPVIIFDVERYAYTKLAKFYTALEEENRVPEEQRLHFTKCYGFNHRKYQETVVLENLLAQGYGPNDRFNSYDWAYASAAVTEMAKMHALSFAFSKRNPEEFQKTLKIITVNWKEGSMDETVRSTMDIAVRNVRPEYKEALEKYLAQERFQKDFRVNFCAPVRANVIIHADYRGSNLLHRLREVS</sequence>
<dbReference type="PANTHER" id="PTHR11012:SF54">
    <property type="entry name" value="CHK KINASE-LIKE DOMAIN-CONTAINING PROTEIN"/>
    <property type="match status" value="1"/>
</dbReference>
<dbReference type="InterPro" id="IPR004119">
    <property type="entry name" value="EcKL"/>
</dbReference>
<dbReference type="InterPro" id="IPR036188">
    <property type="entry name" value="FAD/NAD-bd_sf"/>
</dbReference>
<keyword evidence="2" id="KW-1185">Reference proteome</keyword>